<keyword evidence="2" id="KW-0732">Signal</keyword>
<proteinExistence type="predicted"/>
<dbReference type="Proteomes" id="UP000255165">
    <property type="component" value="Unassembled WGS sequence"/>
</dbReference>
<dbReference type="AlphaFoldDB" id="A0A370NJG7"/>
<name>A0A370NJG7_9BURK</name>
<dbReference type="RefSeq" id="WP_115215852.1">
    <property type="nucleotide sequence ID" value="NZ_QKWJ01000086.1"/>
</dbReference>
<feature type="chain" id="PRO_5016639156" evidence="2">
    <location>
        <begin position="25"/>
        <end position="249"/>
    </location>
</feature>
<evidence type="ECO:0000313" key="4">
    <source>
        <dbReference type="Proteomes" id="UP000255165"/>
    </source>
</evidence>
<dbReference type="Pfam" id="PF20380">
    <property type="entry name" value="DUF6675"/>
    <property type="match status" value="1"/>
</dbReference>
<accession>A0A370NJG7</accession>
<reference evidence="4" key="1">
    <citation type="submission" date="2018-06" db="EMBL/GenBank/DDBJ databases">
        <authorList>
            <person name="Feng T."/>
            <person name="Jeon C.O."/>
        </authorList>
    </citation>
    <scope>NUCLEOTIDE SEQUENCE [LARGE SCALE GENOMIC DNA]</scope>
    <source>
        <strain evidence="4">S23</strain>
    </source>
</reference>
<feature type="signal peptide" evidence="2">
    <location>
        <begin position="1"/>
        <end position="24"/>
    </location>
</feature>
<dbReference type="InterPro" id="IPR046745">
    <property type="entry name" value="DUF6675"/>
</dbReference>
<organism evidence="3 4">
    <name type="scientific">Cupriavidus lacunae</name>
    <dbReference type="NCBI Taxonomy" id="2666307"/>
    <lineage>
        <taxon>Bacteria</taxon>
        <taxon>Pseudomonadati</taxon>
        <taxon>Pseudomonadota</taxon>
        <taxon>Betaproteobacteria</taxon>
        <taxon>Burkholderiales</taxon>
        <taxon>Burkholderiaceae</taxon>
        <taxon>Cupriavidus</taxon>
    </lineage>
</organism>
<sequence>MPLKPGQAALAAIAFVVLPVLSTAAHDPGPVPPCGADVSPVFPTPEESPAIASWRAAEIDRIHWIPPACTGWSASSGSRLVVAIAASFRFEGDLQSLLARAGAISALRDARYWSTTEHAWRPLALDAAALSDSDPKSRRRNFVASELTRGSQHYYWINDNRTGSVVYRLRVLERDEHRVVLARENASPVRAFATTLFEPGMPQTVEFIERRSDVWTFYRQAFERTGSPPRRPSASTCTPARLSSRAIPT</sequence>
<evidence type="ECO:0000313" key="3">
    <source>
        <dbReference type="EMBL" id="RDK05706.1"/>
    </source>
</evidence>
<protein>
    <submittedName>
        <fullName evidence="3">Uncharacterized protein</fullName>
    </submittedName>
</protein>
<evidence type="ECO:0000256" key="2">
    <source>
        <dbReference type="SAM" id="SignalP"/>
    </source>
</evidence>
<feature type="region of interest" description="Disordered" evidence="1">
    <location>
        <begin position="224"/>
        <end position="249"/>
    </location>
</feature>
<gene>
    <name evidence="3" type="ORF">DN412_35600</name>
</gene>
<keyword evidence="4" id="KW-1185">Reference proteome</keyword>
<comment type="caution">
    <text evidence="3">The sequence shown here is derived from an EMBL/GenBank/DDBJ whole genome shotgun (WGS) entry which is preliminary data.</text>
</comment>
<dbReference type="EMBL" id="QKWJ01000086">
    <property type="protein sequence ID" value="RDK05706.1"/>
    <property type="molecule type" value="Genomic_DNA"/>
</dbReference>
<evidence type="ECO:0000256" key="1">
    <source>
        <dbReference type="SAM" id="MobiDB-lite"/>
    </source>
</evidence>